<dbReference type="Pfam" id="PF01844">
    <property type="entry name" value="HNH"/>
    <property type="match status" value="1"/>
</dbReference>
<proteinExistence type="predicted"/>
<dbReference type="GO" id="GO:0004519">
    <property type="term" value="F:endonuclease activity"/>
    <property type="evidence" value="ECO:0007669"/>
    <property type="project" value="InterPro"/>
</dbReference>
<evidence type="ECO:0000259" key="1">
    <source>
        <dbReference type="SMART" id="SM00507"/>
    </source>
</evidence>
<accession>A0A6C0B184</accession>
<dbReference type="GO" id="GO:0003676">
    <property type="term" value="F:nucleic acid binding"/>
    <property type="evidence" value="ECO:0007669"/>
    <property type="project" value="InterPro"/>
</dbReference>
<dbReference type="CDD" id="cd00085">
    <property type="entry name" value="HNHc"/>
    <property type="match status" value="1"/>
</dbReference>
<reference evidence="2" key="1">
    <citation type="journal article" date="2020" name="Nature">
        <title>Giant virus diversity and host interactions through global metagenomics.</title>
        <authorList>
            <person name="Schulz F."/>
            <person name="Roux S."/>
            <person name="Paez-Espino D."/>
            <person name="Jungbluth S."/>
            <person name="Walsh D.A."/>
            <person name="Denef V.J."/>
            <person name="McMahon K.D."/>
            <person name="Konstantinidis K.T."/>
            <person name="Eloe-Fadrosh E.A."/>
            <person name="Kyrpides N.C."/>
            <person name="Woyke T."/>
        </authorList>
    </citation>
    <scope>NUCLEOTIDE SEQUENCE</scope>
    <source>
        <strain evidence="2">GVMAG-M-3300009185-7</strain>
    </source>
</reference>
<dbReference type="EMBL" id="MN739050">
    <property type="protein sequence ID" value="QHS85995.1"/>
    <property type="molecule type" value="Genomic_DNA"/>
</dbReference>
<sequence length="142" mass="16599">MDSKQNNTRWSNIYRARNCEFCRMSLLKTKMRLDVRKNQNGHCAGLRCDRYLKPSEFHVDHIIPRCEGGTNNPENLQALCITCHMKKTKLENRKRMLGSIRLSKMEKLALGLKSAWIKSGATFEMKKQVFSYKKPLGKSYRI</sequence>
<protein>
    <recommendedName>
        <fullName evidence="1">HNH nuclease domain-containing protein</fullName>
    </recommendedName>
</protein>
<organism evidence="2">
    <name type="scientific">viral metagenome</name>
    <dbReference type="NCBI Taxonomy" id="1070528"/>
    <lineage>
        <taxon>unclassified sequences</taxon>
        <taxon>metagenomes</taxon>
        <taxon>organismal metagenomes</taxon>
    </lineage>
</organism>
<name>A0A6C0B184_9ZZZZ</name>
<dbReference type="SMART" id="SM00507">
    <property type="entry name" value="HNHc"/>
    <property type="match status" value="1"/>
</dbReference>
<feature type="domain" description="HNH nuclease" evidence="1">
    <location>
        <begin position="30"/>
        <end position="85"/>
    </location>
</feature>
<evidence type="ECO:0000313" key="2">
    <source>
        <dbReference type="EMBL" id="QHS85995.1"/>
    </source>
</evidence>
<dbReference type="InterPro" id="IPR003615">
    <property type="entry name" value="HNH_nuc"/>
</dbReference>
<dbReference type="InterPro" id="IPR002711">
    <property type="entry name" value="HNH"/>
</dbReference>
<dbReference type="AlphaFoldDB" id="A0A6C0B184"/>
<dbReference type="GO" id="GO:0008270">
    <property type="term" value="F:zinc ion binding"/>
    <property type="evidence" value="ECO:0007669"/>
    <property type="project" value="InterPro"/>
</dbReference>
<dbReference type="Gene3D" id="1.10.30.50">
    <property type="match status" value="1"/>
</dbReference>